<dbReference type="InterPro" id="IPR052017">
    <property type="entry name" value="TSUP"/>
</dbReference>
<keyword evidence="10" id="KW-1185">Reference proteome</keyword>
<evidence type="ECO:0000256" key="6">
    <source>
        <dbReference type="ARBA" id="ARBA00022989"/>
    </source>
</evidence>
<dbReference type="RefSeq" id="WP_284098869.1">
    <property type="nucleotide sequence ID" value="NZ_JARRAF010000001.1"/>
</dbReference>
<evidence type="ECO:0000256" key="4">
    <source>
        <dbReference type="ARBA" id="ARBA00022475"/>
    </source>
</evidence>
<keyword evidence="5 8" id="KW-0812">Transmembrane</keyword>
<organism evidence="9 10">
    <name type="scientific">Parachitinimonas caeni</name>
    <dbReference type="NCBI Taxonomy" id="3031301"/>
    <lineage>
        <taxon>Bacteria</taxon>
        <taxon>Pseudomonadati</taxon>
        <taxon>Pseudomonadota</taxon>
        <taxon>Betaproteobacteria</taxon>
        <taxon>Neisseriales</taxon>
        <taxon>Chitinibacteraceae</taxon>
        <taxon>Parachitinimonas</taxon>
    </lineage>
</organism>
<feature type="transmembrane region" description="Helical" evidence="8">
    <location>
        <begin position="138"/>
        <end position="165"/>
    </location>
</feature>
<protein>
    <recommendedName>
        <fullName evidence="8">Probable membrane transporter protein</fullName>
    </recommendedName>
</protein>
<evidence type="ECO:0000256" key="8">
    <source>
        <dbReference type="RuleBase" id="RU363041"/>
    </source>
</evidence>
<evidence type="ECO:0000256" key="1">
    <source>
        <dbReference type="ARBA" id="ARBA00004651"/>
    </source>
</evidence>
<dbReference type="PANTHER" id="PTHR30269">
    <property type="entry name" value="TRANSMEMBRANE PROTEIN YFCA"/>
    <property type="match status" value="1"/>
</dbReference>
<keyword evidence="6 8" id="KW-1133">Transmembrane helix</keyword>
<dbReference type="PANTHER" id="PTHR30269:SF0">
    <property type="entry name" value="MEMBRANE TRANSPORTER PROTEIN YFCA-RELATED"/>
    <property type="match status" value="1"/>
</dbReference>
<feature type="transmembrane region" description="Helical" evidence="8">
    <location>
        <begin position="73"/>
        <end position="93"/>
    </location>
</feature>
<evidence type="ECO:0000256" key="2">
    <source>
        <dbReference type="ARBA" id="ARBA00009142"/>
    </source>
</evidence>
<accession>A0ABT7DR85</accession>
<dbReference type="EMBL" id="JARRAF010000001">
    <property type="protein sequence ID" value="MDK2122586.1"/>
    <property type="molecule type" value="Genomic_DNA"/>
</dbReference>
<feature type="transmembrane region" description="Helical" evidence="8">
    <location>
        <begin position="7"/>
        <end position="27"/>
    </location>
</feature>
<dbReference type="Proteomes" id="UP001172778">
    <property type="component" value="Unassembled WGS sequence"/>
</dbReference>
<evidence type="ECO:0000256" key="7">
    <source>
        <dbReference type="ARBA" id="ARBA00023136"/>
    </source>
</evidence>
<comment type="subcellular location">
    <subcellularLocation>
        <location evidence="1 8">Cell membrane</location>
        <topology evidence="1 8">Multi-pass membrane protein</topology>
    </subcellularLocation>
</comment>
<evidence type="ECO:0000256" key="5">
    <source>
        <dbReference type="ARBA" id="ARBA00022692"/>
    </source>
</evidence>
<feature type="transmembrane region" description="Helical" evidence="8">
    <location>
        <begin position="204"/>
        <end position="224"/>
    </location>
</feature>
<name>A0ABT7DR85_9NEIS</name>
<evidence type="ECO:0000313" key="10">
    <source>
        <dbReference type="Proteomes" id="UP001172778"/>
    </source>
</evidence>
<keyword evidence="3" id="KW-0813">Transport</keyword>
<dbReference type="InterPro" id="IPR002781">
    <property type="entry name" value="TM_pro_TauE-like"/>
</dbReference>
<evidence type="ECO:0000313" key="9">
    <source>
        <dbReference type="EMBL" id="MDK2122586.1"/>
    </source>
</evidence>
<keyword evidence="4 8" id="KW-1003">Cell membrane</keyword>
<feature type="transmembrane region" description="Helical" evidence="8">
    <location>
        <begin position="230"/>
        <end position="248"/>
    </location>
</feature>
<evidence type="ECO:0000256" key="3">
    <source>
        <dbReference type="ARBA" id="ARBA00022448"/>
    </source>
</evidence>
<feature type="transmembrane region" description="Helical" evidence="8">
    <location>
        <begin position="99"/>
        <end position="117"/>
    </location>
</feature>
<keyword evidence="7 8" id="KW-0472">Membrane</keyword>
<comment type="caution">
    <text evidence="9">The sequence shown here is derived from an EMBL/GenBank/DDBJ whole genome shotgun (WGS) entry which is preliminary data.</text>
</comment>
<sequence>MLEIPTLMGFAFVAGLIDAAVGGGGLIQVPGLFATLPQAVPASLLGTNKLSSVFGTFAACWRYACKLRLNWSLILPIAFTAFVFSFLGAGAVSLLSKDLVRPLVLVLMIGMLVYTLWKKDFGANHFTKAIGRRERLQAILMGGGIGFYDGFFGPGTGSFLIFLFIRIFGFDFLHASAAAKVVNAATNLAALAYFVPSQHIMYQYGLPMAVANVAGAAVGTRLAIKGGVGLLRSLFVVLVSVLVVKLIWDIIH</sequence>
<comment type="similarity">
    <text evidence="2 8">Belongs to the 4-toluene sulfonate uptake permease (TSUP) (TC 2.A.102) family.</text>
</comment>
<gene>
    <name evidence="9" type="ORF">PZA18_00825</name>
</gene>
<feature type="transmembrane region" description="Helical" evidence="8">
    <location>
        <begin position="39"/>
        <end position="61"/>
    </location>
</feature>
<reference evidence="9" key="1">
    <citation type="submission" date="2023-03" db="EMBL/GenBank/DDBJ databases">
        <title>Chitinimonas shenzhenensis gen. nov., sp. nov., a novel member of family Burkholderiaceae isolated from activated sludge collected in Shen Zhen, China.</title>
        <authorList>
            <person name="Wang X."/>
        </authorList>
    </citation>
    <scope>NUCLEOTIDE SEQUENCE</scope>
    <source>
        <strain evidence="9">DQS-5</strain>
    </source>
</reference>
<dbReference type="Pfam" id="PF01925">
    <property type="entry name" value="TauE"/>
    <property type="match status" value="1"/>
</dbReference>
<proteinExistence type="inferred from homology"/>